<name>A0A158R4M4_9BILA</name>
<comment type="similarity">
    <text evidence="1 8">Belongs to the TRAFAC class myosin-kinesin ATPase superfamily. Myosin family.</text>
</comment>
<dbReference type="Gene3D" id="1.20.120.720">
    <property type="entry name" value="Myosin VI head, motor domain, U50 subdomain"/>
    <property type="match status" value="1"/>
</dbReference>
<dbReference type="GO" id="GO:0016020">
    <property type="term" value="C:membrane"/>
    <property type="evidence" value="ECO:0007669"/>
    <property type="project" value="TreeGrafter"/>
</dbReference>
<dbReference type="Gene3D" id="3.40.850.10">
    <property type="entry name" value="Kinesin motor domain"/>
    <property type="match status" value="1"/>
</dbReference>
<dbReference type="PROSITE" id="PS50096">
    <property type="entry name" value="IQ"/>
    <property type="match status" value="1"/>
</dbReference>
<evidence type="ECO:0000313" key="13">
    <source>
        <dbReference type="WBParaSite" id="SMUV_0000377901-mRNA-1"/>
    </source>
</evidence>
<feature type="compositionally biased region" description="Polar residues" evidence="9">
    <location>
        <begin position="1285"/>
        <end position="1305"/>
    </location>
</feature>
<keyword evidence="5 8" id="KW-0518">Myosin</keyword>
<dbReference type="Gene3D" id="1.20.5.340">
    <property type="match status" value="2"/>
</dbReference>
<dbReference type="GO" id="GO:0005524">
    <property type="term" value="F:ATP binding"/>
    <property type="evidence" value="ECO:0007669"/>
    <property type="project" value="UniProtKB-UniRule"/>
</dbReference>
<keyword evidence="7 8" id="KW-0009">Actin-binding</keyword>
<dbReference type="SMART" id="SM00242">
    <property type="entry name" value="MYSc"/>
    <property type="match status" value="1"/>
</dbReference>
<evidence type="ECO:0000256" key="4">
    <source>
        <dbReference type="ARBA" id="ARBA00023054"/>
    </source>
</evidence>
<dbReference type="InterPro" id="IPR036961">
    <property type="entry name" value="Kinesin_motor_dom_sf"/>
</dbReference>
<dbReference type="FunFam" id="3.40.850.10:FF:000101">
    <property type="entry name" value="Slow myosin heavy chain 2"/>
    <property type="match status" value="1"/>
</dbReference>
<dbReference type="FunFam" id="1.20.5.4820:FF:000002">
    <property type="entry name" value="Myosin heavy chain 10"/>
    <property type="match status" value="1"/>
</dbReference>
<evidence type="ECO:0000259" key="10">
    <source>
        <dbReference type="PROSITE" id="PS51456"/>
    </source>
</evidence>
<dbReference type="Gene3D" id="1.20.58.530">
    <property type="match status" value="1"/>
</dbReference>
<feature type="compositionally biased region" description="Basic and acidic residues" evidence="9">
    <location>
        <begin position="1128"/>
        <end position="1150"/>
    </location>
</feature>
<feature type="region of interest" description="Actin-binding" evidence="8">
    <location>
        <begin position="659"/>
        <end position="681"/>
    </location>
</feature>
<proteinExistence type="inferred from homology"/>
<keyword evidence="6 8" id="KW-0505">Motor protein</keyword>
<evidence type="ECO:0000256" key="8">
    <source>
        <dbReference type="PROSITE-ProRule" id="PRU00782"/>
    </source>
</evidence>
<feature type="domain" description="Myosin N-terminal SH3-like" evidence="11">
    <location>
        <begin position="23"/>
        <end position="74"/>
    </location>
</feature>
<feature type="compositionally biased region" description="Polar residues" evidence="9">
    <location>
        <begin position="1908"/>
        <end position="1924"/>
    </location>
</feature>
<dbReference type="GO" id="GO:0060972">
    <property type="term" value="P:left/right pattern formation"/>
    <property type="evidence" value="ECO:0007669"/>
    <property type="project" value="UniProtKB-ARBA"/>
</dbReference>
<dbReference type="PRINTS" id="PR00193">
    <property type="entry name" value="MYOSINHEAVY"/>
</dbReference>
<feature type="compositionally biased region" description="Basic and acidic residues" evidence="9">
    <location>
        <begin position="1885"/>
        <end position="1894"/>
    </location>
</feature>
<keyword evidence="4" id="KW-0175">Coiled coil</keyword>
<feature type="compositionally biased region" description="Acidic residues" evidence="9">
    <location>
        <begin position="1344"/>
        <end position="1356"/>
    </location>
</feature>
<keyword evidence="3 8" id="KW-0067">ATP-binding</keyword>
<dbReference type="GO" id="GO:0016459">
    <property type="term" value="C:myosin complex"/>
    <property type="evidence" value="ECO:0007669"/>
    <property type="project" value="UniProtKB-KW"/>
</dbReference>
<dbReference type="PANTHER" id="PTHR13140">
    <property type="entry name" value="MYOSIN"/>
    <property type="match status" value="1"/>
</dbReference>
<feature type="compositionally biased region" description="Low complexity" evidence="9">
    <location>
        <begin position="1931"/>
        <end position="1940"/>
    </location>
</feature>
<dbReference type="PROSITE" id="PS51844">
    <property type="entry name" value="SH3_LIKE"/>
    <property type="match status" value="1"/>
</dbReference>
<dbReference type="PANTHER" id="PTHR13140:SF857">
    <property type="entry name" value="MYOSIN-11"/>
    <property type="match status" value="1"/>
</dbReference>
<feature type="region of interest" description="Disordered" evidence="9">
    <location>
        <begin position="1885"/>
        <end position="1940"/>
    </location>
</feature>
<dbReference type="STRING" id="451379.A0A158R4M4"/>
<feature type="region of interest" description="Disordered" evidence="9">
    <location>
        <begin position="1247"/>
        <end position="1397"/>
    </location>
</feature>
<dbReference type="InterPro" id="IPR004009">
    <property type="entry name" value="SH3_Myosin"/>
</dbReference>
<dbReference type="Pfam" id="PF02736">
    <property type="entry name" value="Myosin_N"/>
    <property type="match status" value="1"/>
</dbReference>
<dbReference type="Pfam" id="PF00063">
    <property type="entry name" value="Myosin_head"/>
    <property type="match status" value="1"/>
</dbReference>
<feature type="compositionally biased region" description="Basic and acidic residues" evidence="9">
    <location>
        <begin position="1273"/>
        <end position="1284"/>
    </location>
</feature>
<dbReference type="SUPFAM" id="SSF52540">
    <property type="entry name" value="P-loop containing nucleoside triphosphate hydrolases"/>
    <property type="match status" value="1"/>
</dbReference>
<dbReference type="GO" id="GO:0051015">
    <property type="term" value="F:actin filament binding"/>
    <property type="evidence" value="ECO:0007669"/>
    <property type="project" value="InterPro"/>
</dbReference>
<keyword evidence="12" id="KW-1185">Reference proteome</keyword>
<feature type="binding site" evidence="8">
    <location>
        <begin position="172"/>
        <end position="179"/>
    </location>
    <ligand>
        <name>ATP</name>
        <dbReference type="ChEBI" id="CHEBI:30616"/>
    </ligand>
</feature>
<dbReference type="GO" id="GO:0007015">
    <property type="term" value="P:actin filament organization"/>
    <property type="evidence" value="ECO:0007669"/>
    <property type="project" value="TreeGrafter"/>
</dbReference>
<feature type="domain" description="Myosin motor" evidence="10">
    <location>
        <begin position="78"/>
        <end position="782"/>
    </location>
</feature>
<feature type="compositionally biased region" description="Basic and acidic residues" evidence="9">
    <location>
        <begin position="1357"/>
        <end position="1382"/>
    </location>
</feature>
<protein>
    <submittedName>
        <fullName evidence="13">Myosin motor domain-containing protein</fullName>
    </submittedName>
</protein>
<dbReference type="Proteomes" id="UP000046393">
    <property type="component" value="Unplaced"/>
</dbReference>
<evidence type="ECO:0000256" key="2">
    <source>
        <dbReference type="ARBA" id="ARBA00022741"/>
    </source>
</evidence>
<dbReference type="Gene3D" id="1.10.10.820">
    <property type="match status" value="1"/>
</dbReference>
<dbReference type="FunFam" id="1.20.120.720:FF:000001">
    <property type="entry name" value="Myosin heavy chain, muscle"/>
    <property type="match status" value="1"/>
</dbReference>
<feature type="region of interest" description="Disordered" evidence="9">
    <location>
        <begin position="1600"/>
        <end position="1628"/>
    </location>
</feature>
<dbReference type="GO" id="GO:0005863">
    <property type="term" value="C:striated muscle myosin thick filament"/>
    <property type="evidence" value="ECO:0007669"/>
    <property type="project" value="UniProtKB-ARBA"/>
</dbReference>
<evidence type="ECO:0000256" key="1">
    <source>
        <dbReference type="ARBA" id="ARBA00008314"/>
    </source>
</evidence>
<feature type="compositionally biased region" description="Basic and acidic residues" evidence="9">
    <location>
        <begin position="1308"/>
        <end position="1343"/>
    </location>
</feature>
<sequence>ADALSFLTVEQKDESDLDAHEWASKRYVWVPDEKEGFLLGSIVKDLSQDTVTVRIVQTGKESTMSTMDLQSVNPPKFEKVEDMSSLTCLNEASILHNLRQRYFSSLIYTYSGLFCVVINPYKRMNMIYNESVMAKYGHMKRHEVPPHIYAVADSAYRKMLHEREDQSVLCTGESGAGKTENTKKVIQYLVYTAGDPRQKTSGKSHLEDQLLQANPILEAFGNSKTIKNDNSSRFGKFIRINFDGSGVISGANIEYYLLEKSRVIRQAPQERTFHIFYQILTGSTDEQKKNWLLESDIEKYRFLSNGDVQVPNVNDKEELLTTIEAMKIMALSEAEIDSVMQVISAVLLMGNLRFTQDKKNTDQAILEDDTALQKVCSLLGIPVTDVTKAFLKPRLKVGKDFVHKAQTVEQVLSAVEAITKALYERLFRWLVTRINRSLGRTTRQGTTFIGILDIAGFEIFEMNNFEQLCINYTNEKLQQLFNHTMFVREQEEYQAEGIDWDFIDFGCDLQPTIDLIEKPMGLLALLDEECVFPKATDKTLVEKFLANHSGHPKFISPDMKSKSDFGIVHYAGKVEYNADQWLTKNMDPLNDNVVSLLQKSTIEFIAGLWKDGKCQMLNSFNTKRSFSAEFASMQAESSSGGRIKKGMFRTAAQMYREQLAKLMTTLQNTSPHFVRCIVPNYEKRPGALTATLVLEQLRCNGVLEGIRICRQGYPSKVPFQEFRQRYETLLAPGAVPAGFLDSKEAVKRIVAAIELQESAYRIGTSKVFFRAGVVASLEEKRDLKLSSIVTAFQAVCKGFIARKKFQKRIVYMNAIRVVQRNGKAWQRLRDWEWWKLFLRVKPLLEVTRTDQLLATKDEELKANKESLVKREEELAEISKRLEEVQIPAVLFICLNTAKSKTLAERTKLQEQLQAESLEKVDLEEVRDQLQTRKDFLEEEVKNLSHQLEETEEKLKNRNMADLQEKLEDLTNEKEKLIQEKASLEQRLKLVTDEQSDLSENHQKIVREKIQGEERYAELKKDFEAGEEKIKQLLKTKSKLESSINELEGILSKEKTARTSGDSERKQLLNEIRELKEANEALQKQVDELTVSLRTKTEELQKSVAQVDDLNSQIQNLSKQLRQTVTELQETKDDLENEKTSRQKAERSKRDYAEELEALKQELMESQDKSQANMQLRAEREQQFSVLKKELENVTISGEQRLDEMKQKHAKEINELNDQLEQVYRQKQQSDKAKASLERELSEANAMLEQYQSARNEMERKRKTAESSISEQQSRIRDLEKEKESLTSTVTKLQSDLEQTRSTLESTESEAKAMEKKLSEASENEKDNEGKMRKLQDTCRRLEDELSELTEQHEDDETSRQKLEKELSSLKQQLADEKKKSEELLEENNEELRRKAEKELDTWKKKCEEVEENLARNEKAKKKLLQEKEDLNIELDGMKGQFREMEKKQRQFDKQIAEEKAATAKATAENDQLLQELRDRESKALVMGNEMNSLKERLEEAERVKRNLQMDLDSIMSAKEDTEKTVPELERAKRGLENELAKAKGDITELEDALQVADDARLRAEINLQQAKTDLEKALSDREEAEDEKRKNLLRKIREMEEELDSERRAKSTAIQQKKKSEAEVLRVQAESENLTRQSDELGRQLRKVGATVKELQQEIESLKSQKEAASNQTKDIEKKVRTLESEVSQLNDANSQLANAKRKVEAERDELAEELSTKPSISLEDKKRYEDRILAISEELEEERNNLELCNDKLKKAQAQIESLTSEVSAEKSAKEVMDGEKKTLERRIQELTQKLEEMETVMNGRIKSQLTALETKLQAAESDCEQETQEKNVALRQCRRLEKRLNEAAASIEEERRKTEQTKQASDRIQTRVKQLRKQIEDLEEECSRERAKTRQLQRTIDDLNETNDSLARENSQLKSSVAHSRRSGMGRSSSRYGS</sequence>
<evidence type="ECO:0000256" key="7">
    <source>
        <dbReference type="ARBA" id="ARBA00023203"/>
    </source>
</evidence>
<dbReference type="InterPro" id="IPR002928">
    <property type="entry name" value="Myosin_tail"/>
</dbReference>
<accession>A0A158R4M4</accession>
<feature type="region of interest" description="Disordered" evidence="9">
    <location>
        <begin position="1685"/>
        <end position="1715"/>
    </location>
</feature>
<evidence type="ECO:0000256" key="3">
    <source>
        <dbReference type="ARBA" id="ARBA00022840"/>
    </source>
</evidence>
<dbReference type="GO" id="GO:0000146">
    <property type="term" value="F:microfilament motor activity"/>
    <property type="evidence" value="ECO:0007669"/>
    <property type="project" value="TreeGrafter"/>
</dbReference>
<dbReference type="Gene3D" id="2.30.30.360">
    <property type="entry name" value="Myosin S1 fragment, N-terminal"/>
    <property type="match status" value="1"/>
</dbReference>
<feature type="compositionally biased region" description="Polar residues" evidence="9">
    <location>
        <begin position="1685"/>
        <end position="1698"/>
    </location>
</feature>
<dbReference type="Gene3D" id="1.20.5.4820">
    <property type="match status" value="1"/>
</dbReference>
<dbReference type="FunFam" id="1.10.10.820:FF:000001">
    <property type="entry name" value="Myosin heavy chain"/>
    <property type="match status" value="1"/>
</dbReference>
<evidence type="ECO:0000313" key="12">
    <source>
        <dbReference type="Proteomes" id="UP000046393"/>
    </source>
</evidence>
<dbReference type="InterPro" id="IPR027417">
    <property type="entry name" value="P-loop_NTPase"/>
</dbReference>
<evidence type="ECO:0000256" key="5">
    <source>
        <dbReference type="ARBA" id="ARBA00023123"/>
    </source>
</evidence>
<dbReference type="PROSITE" id="PS51456">
    <property type="entry name" value="MYOSIN_MOTOR"/>
    <property type="match status" value="1"/>
</dbReference>
<evidence type="ECO:0000256" key="6">
    <source>
        <dbReference type="ARBA" id="ARBA00023175"/>
    </source>
</evidence>
<keyword evidence="2 8" id="KW-0547">Nucleotide-binding</keyword>
<feature type="region of interest" description="Disordered" evidence="9">
    <location>
        <begin position="1127"/>
        <end position="1150"/>
    </location>
</feature>
<dbReference type="Pfam" id="PF01576">
    <property type="entry name" value="Myosin_tail_1"/>
    <property type="match status" value="1"/>
</dbReference>
<dbReference type="SUPFAM" id="SSF90257">
    <property type="entry name" value="Myosin rod fragments"/>
    <property type="match status" value="3"/>
</dbReference>
<dbReference type="InterPro" id="IPR008989">
    <property type="entry name" value="Myosin_S1_N"/>
</dbReference>
<dbReference type="InterPro" id="IPR001609">
    <property type="entry name" value="Myosin_head_motor_dom-like"/>
</dbReference>
<evidence type="ECO:0000256" key="9">
    <source>
        <dbReference type="SAM" id="MobiDB-lite"/>
    </source>
</evidence>
<reference evidence="13" key="1">
    <citation type="submission" date="2016-04" db="UniProtKB">
        <authorList>
            <consortium name="WormBaseParasite"/>
        </authorList>
    </citation>
    <scope>IDENTIFICATION</scope>
</reference>
<dbReference type="CDD" id="cd01377">
    <property type="entry name" value="MYSc_class_II"/>
    <property type="match status" value="1"/>
</dbReference>
<dbReference type="WBParaSite" id="SMUV_0000377901-mRNA-1">
    <property type="protein sequence ID" value="SMUV_0000377901-mRNA-1"/>
    <property type="gene ID" value="SMUV_0000377901"/>
</dbReference>
<organism evidence="12 13">
    <name type="scientific">Syphacia muris</name>
    <dbReference type="NCBI Taxonomy" id="451379"/>
    <lineage>
        <taxon>Eukaryota</taxon>
        <taxon>Metazoa</taxon>
        <taxon>Ecdysozoa</taxon>
        <taxon>Nematoda</taxon>
        <taxon>Chromadorea</taxon>
        <taxon>Rhabditida</taxon>
        <taxon>Spirurina</taxon>
        <taxon>Oxyuridomorpha</taxon>
        <taxon>Oxyuroidea</taxon>
        <taxon>Oxyuridae</taxon>
        <taxon>Syphacia</taxon>
    </lineage>
</organism>
<evidence type="ECO:0000259" key="11">
    <source>
        <dbReference type="PROSITE" id="PS51844"/>
    </source>
</evidence>